<comment type="caution">
    <text evidence="2">The sequence shown here is derived from an EMBL/GenBank/DDBJ whole genome shotgun (WGS) entry which is preliminary data.</text>
</comment>
<evidence type="ECO:0008006" key="4">
    <source>
        <dbReference type="Google" id="ProtNLM"/>
    </source>
</evidence>
<reference evidence="2 3" key="1">
    <citation type="submission" date="2018-04" db="EMBL/GenBank/DDBJ databases">
        <title>Flavobacterium sp. nov., isolated from glacier ice.</title>
        <authorList>
            <person name="Liu Q."/>
            <person name="Xin Y.-H."/>
        </authorList>
    </citation>
    <scope>NUCLEOTIDE SEQUENCE [LARGE SCALE GENOMIC DNA]</scope>
    <source>
        <strain evidence="2 3">LB2P30</strain>
    </source>
</reference>
<evidence type="ECO:0000313" key="2">
    <source>
        <dbReference type="EMBL" id="PWA11303.1"/>
    </source>
</evidence>
<dbReference type="AlphaFoldDB" id="A0A2U1K2U7"/>
<dbReference type="SUPFAM" id="SSF49464">
    <property type="entry name" value="Carboxypeptidase regulatory domain-like"/>
    <property type="match status" value="1"/>
</dbReference>
<proteinExistence type="predicted"/>
<dbReference type="RefSeq" id="WP_116759455.1">
    <property type="nucleotide sequence ID" value="NZ_QCZH01000001.1"/>
</dbReference>
<keyword evidence="3" id="KW-1185">Reference proteome</keyword>
<dbReference type="OrthoDB" id="9810066at2"/>
<name>A0A2U1K2U7_9FLAO</name>
<sequence length="417" mass="47610">MKKNILLLLILLFQCAFAQEKLSEIQKTEITFRISGGIIDSKTDSIISNADLYLMNCNNSVVANSKGEFQFNIPKSSFNDKLIISVLGYYSDTISVSQLEKTKNEFLFIKLNKETNAEITLNGLVVLSAKSKAKSISAKSILKKAKENIEDNYFQEPFNQKFFFRAQTNKDSLVTVNEEASIQTYSPNGIKVSDDAVNDYYGEILQFGGDPYKIAKENWKGIGYFGVVIFRNILLSNRNVLYETSSFDLKKEGTLEYNGKKVYVISFTNLAPDVFSTGFGDPSPKSVTGFIYIDTISFAVVKFEQYVVLTPYRPNESDDIRIESTLKITQTYKLVNGKYFINYCNEKVEDNYYSKTDRKLVSKSNTNYDLMSVDINTDNVEIITRPIDRLKLDVKLKEDPEYWKNNNFILEEGKVDF</sequence>
<dbReference type="Proteomes" id="UP000245618">
    <property type="component" value="Unassembled WGS sequence"/>
</dbReference>
<dbReference type="Pfam" id="PF13715">
    <property type="entry name" value="CarbopepD_reg_2"/>
    <property type="match status" value="1"/>
</dbReference>
<keyword evidence="1" id="KW-0732">Signal</keyword>
<evidence type="ECO:0000256" key="1">
    <source>
        <dbReference type="SAM" id="SignalP"/>
    </source>
</evidence>
<dbReference type="EMBL" id="QCZH01000001">
    <property type="protein sequence ID" value="PWA11303.1"/>
    <property type="molecule type" value="Genomic_DNA"/>
</dbReference>
<organism evidence="2 3">
    <name type="scientific">Flavobacterium laiguense</name>
    <dbReference type="NCBI Taxonomy" id="2169409"/>
    <lineage>
        <taxon>Bacteria</taxon>
        <taxon>Pseudomonadati</taxon>
        <taxon>Bacteroidota</taxon>
        <taxon>Flavobacteriia</taxon>
        <taxon>Flavobacteriales</taxon>
        <taxon>Flavobacteriaceae</taxon>
        <taxon>Flavobacterium</taxon>
    </lineage>
</organism>
<gene>
    <name evidence="2" type="ORF">DB891_00330</name>
</gene>
<feature type="signal peptide" evidence="1">
    <location>
        <begin position="1"/>
        <end position="18"/>
    </location>
</feature>
<feature type="chain" id="PRO_5015608103" description="Carboxypeptidase-like regulatory domain-containing protein" evidence="1">
    <location>
        <begin position="19"/>
        <end position="417"/>
    </location>
</feature>
<protein>
    <recommendedName>
        <fullName evidence="4">Carboxypeptidase-like regulatory domain-containing protein</fullName>
    </recommendedName>
</protein>
<dbReference type="InterPro" id="IPR008969">
    <property type="entry name" value="CarboxyPept-like_regulatory"/>
</dbReference>
<accession>A0A2U1K2U7</accession>
<evidence type="ECO:0000313" key="3">
    <source>
        <dbReference type="Proteomes" id="UP000245618"/>
    </source>
</evidence>